<keyword evidence="3" id="KW-0548">Nucleotidyltransferase</keyword>
<dbReference type="CDD" id="cd01647">
    <property type="entry name" value="RT_LTR"/>
    <property type="match status" value="1"/>
</dbReference>
<dbReference type="GO" id="GO:0003964">
    <property type="term" value="F:RNA-directed DNA polymerase activity"/>
    <property type="evidence" value="ECO:0007669"/>
    <property type="project" value="UniProtKB-KW"/>
</dbReference>
<dbReference type="InterPro" id="IPR000477">
    <property type="entry name" value="RT_dom"/>
</dbReference>
<evidence type="ECO:0000313" key="11">
    <source>
        <dbReference type="Proteomes" id="UP001151760"/>
    </source>
</evidence>
<dbReference type="Pfam" id="PF17917">
    <property type="entry name" value="RT_RNaseH"/>
    <property type="match status" value="1"/>
</dbReference>
<dbReference type="Gene3D" id="3.30.70.270">
    <property type="match status" value="2"/>
</dbReference>
<dbReference type="InterPro" id="IPR043128">
    <property type="entry name" value="Rev_trsase/Diguanyl_cyclase"/>
</dbReference>
<dbReference type="InterPro" id="IPR043502">
    <property type="entry name" value="DNA/RNA_pol_sf"/>
</dbReference>
<feature type="compositionally biased region" description="Low complexity" evidence="8">
    <location>
        <begin position="1194"/>
        <end position="1208"/>
    </location>
</feature>
<evidence type="ECO:0000256" key="6">
    <source>
        <dbReference type="ARBA" id="ARBA00022801"/>
    </source>
</evidence>
<dbReference type="Gene3D" id="2.40.70.10">
    <property type="entry name" value="Acid Proteases"/>
    <property type="match status" value="1"/>
</dbReference>
<dbReference type="InterPro" id="IPR001584">
    <property type="entry name" value="Integrase_cat-core"/>
</dbReference>
<dbReference type="InterPro" id="IPR041373">
    <property type="entry name" value="RT_RNaseH"/>
</dbReference>
<dbReference type="PANTHER" id="PTHR37984:SF5">
    <property type="entry name" value="PROTEIN NYNRIN-LIKE"/>
    <property type="match status" value="1"/>
</dbReference>
<evidence type="ECO:0000259" key="9">
    <source>
        <dbReference type="PROSITE" id="PS50994"/>
    </source>
</evidence>
<dbReference type="SUPFAM" id="SSF53098">
    <property type="entry name" value="Ribonuclease H-like"/>
    <property type="match status" value="1"/>
</dbReference>
<dbReference type="Gene3D" id="1.10.340.70">
    <property type="match status" value="1"/>
</dbReference>
<evidence type="ECO:0000313" key="10">
    <source>
        <dbReference type="EMBL" id="GJS91706.1"/>
    </source>
</evidence>
<feature type="region of interest" description="Disordered" evidence="8">
    <location>
        <begin position="1188"/>
        <end position="1231"/>
    </location>
</feature>
<dbReference type="Pfam" id="PF17921">
    <property type="entry name" value="Integrase_H2C2"/>
    <property type="match status" value="1"/>
</dbReference>
<protein>
    <recommendedName>
        <fullName evidence="1">RNA-directed DNA polymerase</fullName>
        <ecNumber evidence="1">2.7.7.49</ecNumber>
    </recommendedName>
</protein>
<keyword evidence="11" id="KW-1185">Reference proteome</keyword>
<feature type="domain" description="Integrase catalytic" evidence="9">
    <location>
        <begin position="856"/>
        <end position="955"/>
    </location>
</feature>
<organism evidence="10 11">
    <name type="scientific">Tanacetum coccineum</name>
    <dbReference type="NCBI Taxonomy" id="301880"/>
    <lineage>
        <taxon>Eukaryota</taxon>
        <taxon>Viridiplantae</taxon>
        <taxon>Streptophyta</taxon>
        <taxon>Embryophyta</taxon>
        <taxon>Tracheophyta</taxon>
        <taxon>Spermatophyta</taxon>
        <taxon>Magnoliopsida</taxon>
        <taxon>eudicotyledons</taxon>
        <taxon>Gunneridae</taxon>
        <taxon>Pentapetalae</taxon>
        <taxon>asterids</taxon>
        <taxon>campanulids</taxon>
        <taxon>Asterales</taxon>
        <taxon>Asteraceae</taxon>
        <taxon>Asteroideae</taxon>
        <taxon>Anthemideae</taxon>
        <taxon>Anthemidinae</taxon>
        <taxon>Tanacetum</taxon>
    </lineage>
</organism>
<keyword evidence="7 10" id="KW-0695">RNA-directed DNA polymerase</keyword>
<evidence type="ECO:0000256" key="1">
    <source>
        <dbReference type="ARBA" id="ARBA00012493"/>
    </source>
</evidence>
<dbReference type="Gene3D" id="3.10.10.10">
    <property type="entry name" value="HIV Type 1 Reverse Transcriptase, subunit A, domain 1"/>
    <property type="match status" value="1"/>
</dbReference>
<evidence type="ECO:0000256" key="4">
    <source>
        <dbReference type="ARBA" id="ARBA00022722"/>
    </source>
</evidence>
<dbReference type="PANTHER" id="PTHR37984">
    <property type="entry name" value="PROTEIN CBG26694"/>
    <property type="match status" value="1"/>
</dbReference>
<gene>
    <name evidence="10" type="ORF">Tco_0774342</name>
</gene>
<dbReference type="CDD" id="cd09274">
    <property type="entry name" value="RNase_HI_RT_Ty3"/>
    <property type="match status" value="1"/>
</dbReference>
<dbReference type="InterPro" id="IPR041588">
    <property type="entry name" value="Integrase_H2C2"/>
</dbReference>
<sequence length="1335" mass="152954">MEICYALADLGASINLMPLSIWKKLSLPELSPTRMSLELADRSITYPKGLAEDVYVKVGKFHFPADFVVVDFEADPRVPLILGRSFLKTGRTLIDVYEGEITLRVDNKAVTFNLDQTMKYSFTNDKSVNRIYIIDEICEEYVPELLEFPSDNFSSGNPILTSEPFTSEFTLEEIDAFLYDKSFSLESDHDDCDPEEDIYVLEQLLNDDPFHLPPMDLKKSEVPEAKSSIKEPPDLELKDLPSHLEYAFLEENDKLPVIIAKGLKNDQKEALINVLKSHKRAIAWKITDIKGIDPRFCTHKILMEDDCKPSVQSQRRVNPKIHEVIKKEVIKLLDAGMIYPISDSPWVSPIHCVPKKGGMTVVANEENELIPTRLVTGWRVCIDYRKLNEATRKDHFPLPFMDQMLERLAGNEFYCFLDGFSRYFQIPIDPQDQEKTTFTCPYGTFAYRRMPFGLCNAPGTFQRCMMAIFHDMIEKTMEVFMDDFSVFGDSFDSCHKISKSGIEVDRAKIDVIAKLPHPTTVKGVRSFLGHAGFYRRFIQDFSKISRPITHLLEKDTPFVFSQDCINAFETLKKKLTEAPILVVPDWNLPFELMCDASDFAIGAVLGQRKTKHFQPIHYASKTMTEAQIHYTTTEKEMLAVVYAFEKFRPYLVLSKSIVYTDHSALKYLMNKQDAKPRLLRWVLLLQEFDITILDKKGSENLAADHLSRLENPHKDVLENKDINEHFPLETLGVISNGSTPWFADFANYHAGNFIIKGMSTQQKRKFFKDVKHYFWDDPYLFRICADQIIRRCVSGHEALEILKACHEGPTGGHHSANLTARKVFDAGFFWPTIYRDAHSMIKSCDTCQRQGKISQRDEMPQNAIQVCEIFDIWGIDFMGPFPSSKGNKYILVAVDYLSKWVEAKALPTNDARVVVKILKSLFARFGTPRAIISDRGTHFCNDQFAKVMSKYGVTHRENRASWSDKLDDALWAFRTAFKTPIGCTPYQLVYGKSCHLPVELEHKAYWALKHTKKPSDSRSRIESLMFGESKGFVLLFNSRLKIFSGKLKTRWSGPFTIAQVFPYGTVELSQPDGPNFKVNGHRVKHYFGGDIPPKIDPILEEFADELAHIAPIPSGIVEADFDPNDDTSSDDDDFEDIEYVSLEEVNDVDQEEKEFDLEDILQIQDVILREKLLNVSRLISNIESLKDNPIPIMDSDSSETSLSFSDNSLPEFESFSDHTEETRSGSTTTHANYSLPEFESFHFDPSFPRPPPEPPDVEILEPENNNFDVLNNDEYFDPREGENVVFLNVEEDDSFTFTICTFLPFVTYPEDYPDFEDSRALGFVHLFELHILSFI</sequence>
<dbReference type="PROSITE" id="PS50994">
    <property type="entry name" value="INTEGRASE"/>
    <property type="match status" value="1"/>
</dbReference>
<dbReference type="Pfam" id="PF00665">
    <property type="entry name" value="rve"/>
    <property type="match status" value="1"/>
</dbReference>
<dbReference type="SUPFAM" id="SSF56672">
    <property type="entry name" value="DNA/RNA polymerases"/>
    <property type="match status" value="1"/>
</dbReference>
<dbReference type="CDD" id="cd00303">
    <property type="entry name" value="retropepsin_like"/>
    <property type="match status" value="1"/>
</dbReference>
<evidence type="ECO:0000256" key="5">
    <source>
        <dbReference type="ARBA" id="ARBA00022759"/>
    </source>
</evidence>
<keyword evidence="6" id="KW-0378">Hydrolase</keyword>
<keyword evidence="5" id="KW-0255">Endonuclease</keyword>
<dbReference type="Pfam" id="PF00078">
    <property type="entry name" value="RVT_1"/>
    <property type="match status" value="1"/>
</dbReference>
<keyword evidence="2" id="KW-0808">Transferase</keyword>
<dbReference type="Proteomes" id="UP001151760">
    <property type="component" value="Unassembled WGS sequence"/>
</dbReference>
<dbReference type="Gene3D" id="3.30.420.10">
    <property type="entry name" value="Ribonuclease H-like superfamily/Ribonuclease H"/>
    <property type="match status" value="2"/>
</dbReference>
<dbReference type="InterPro" id="IPR036397">
    <property type="entry name" value="RNaseH_sf"/>
</dbReference>
<evidence type="ECO:0000256" key="2">
    <source>
        <dbReference type="ARBA" id="ARBA00022679"/>
    </source>
</evidence>
<accession>A0ABQ4ZQF1</accession>
<reference evidence="10" key="1">
    <citation type="journal article" date="2022" name="Int. J. Mol. Sci.">
        <title>Draft Genome of Tanacetum Coccineum: Genomic Comparison of Closely Related Tanacetum-Family Plants.</title>
        <authorList>
            <person name="Yamashiro T."/>
            <person name="Shiraishi A."/>
            <person name="Nakayama K."/>
            <person name="Satake H."/>
        </authorList>
    </citation>
    <scope>NUCLEOTIDE SEQUENCE</scope>
</reference>
<dbReference type="InterPro" id="IPR050951">
    <property type="entry name" value="Retrovirus_Pol_polyprotein"/>
</dbReference>
<evidence type="ECO:0000256" key="8">
    <source>
        <dbReference type="SAM" id="MobiDB-lite"/>
    </source>
</evidence>
<comment type="caution">
    <text evidence="10">The sequence shown here is derived from an EMBL/GenBank/DDBJ whole genome shotgun (WGS) entry which is preliminary data.</text>
</comment>
<proteinExistence type="predicted"/>
<name>A0ABQ4ZQF1_9ASTR</name>
<keyword evidence="4" id="KW-0540">Nuclease</keyword>
<dbReference type="EMBL" id="BQNB010011526">
    <property type="protein sequence ID" value="GJS91706.1"/>
    <property type="molecule type" value="Genomic_DNA"/>
</dbReference>
<reference evidence="10" key="2">
    <citation type="submission" date="2022-01" db="EMBL/GenBank/DDBJ databases">
        <authorList>
            <person name="Yamashiro T."/>
            <person name="Shiraishi A."/>
            <person name="Satake H."/>
            <person name="Nakayama K."/>
        </authorList>
    </citation>
    <scope>NUCLEOTIDE SEQUENCE</scope>
</reference>
<evidence type="ECO:0000256" key="7">
    <source>
        <dbReference type="ARBA" id="ARBA00022918"/>
    </source>
</evidence>
<evidence type="ECO:0000256" key="3">
    <source>
        <dbReference type="ARBA" id="ARBA00022695"/>
    </source>
</evidence>
<dbReference type="InterPro" id="IPR021109">
    <property type="entry name" value="Peptidase_aspartic_dom_sf"/>
</dbReference>
<dbReference type="InterPro" id="IPR012337">
    <property type="entry name" value="RNaseH-like_sf"/>
</dbReference>
<dbReference type="EC" id="2.7.7.49" evidence="1"/>